<evidence type="ECO:0000259" key="4">
    <source>
        <dbReference type="PROSITE" id="PS50071"/>
    </source>
</evidence>
<dbReference type="CDD" id="cd00086">
    <property type="entry name" value="homeodomain"/>
    <property type="match status" value="1"/>
</dbReference>
<feature type="compositionally biased region" description="Polar residues" evidence="3">
    <location>
        <begin position="485"/>
        <end position="496"/>
    </location>
</feature>
<feature type="compositionally biased region" description="Basic and acidic residues" evidence="3">
    <location>
        <begin position="572"/>
        <end position="581"/>
    </location>
</feature>
<sequence length="698" mass="77952">MNTANATSLIDPVIYSKDIMVKGEASDDFGMSTVEHMTVPGDCSYCSTLPSGPASSISLAMASVNDTNTTAAFDTGTQASAAASAFDSIAFHDIANSQGSQDSLDIDFRIDLDQDDLQELETPSSTTILFYEMMQDFPDLSSFVCHPDFGAFACIWLDYRRRICMAQYPERRNDVQAWLKAAALQVHFCLVMLVRSSPERNKEATCMFSAFRRLKDRVEMMHSVINIVENGRKIGQTPLEAIGPLVDQAREIERNVEYFSQEQKVIPVVNCATNLVELRDPAQVSMSDLANELVSTYNMMPYDNTAVATPHTTTIDYTQDWDIQAQCSRNALNEPSVDLTSFQPADFSLFASGASTPAAFCAPAYNNISSSKSANRFGFETPLTQSSSTSTPVHQHALFSHIEPSWIHSPQVNWSSLPVTPATEHPSLKFLSYPCSPTCDYQGPRAAGEGQQHAQQESSATVTQASCPTCDQDLSALSPTCNTLTTISPSSTFSQQDDNDKGEEPEEDCQTPKSQDEDYSQLSDMEEEDDDMDDDDDGEWIESTRPAKKCQYTAASTPSASHCRRSRKTGPKIKELRKREAVASTPKTRRTATSYDAKTTHYLKSIFFDIYSTKDKLTKDQRRKVQQETGLKPRNITYWFSNHKRRFQHSLNVFKKTVQETQGKVKTYDDFLLYRRMHGLPEEVQEGELFDCSKSISF</sequence>
<organism evidence="5 6">
    <name type="scientific">Parasitella parasitica</name>
    <dbReference type="NCBI Taxonomy" id="35722"/>
    <lineage>
        <taxon>Eukaryota</taxon>
        <taxon>Fungi</taxon>
        <taxon>Fungi incertae sedis</taxon>
        <taxon>Mucoromycota</taxon>
        <taxon>Mucoromycotina</taxon>
        <taxon>Mucoromycetes</taxon>
        <taxon>Mucorales</taxon>
        <taxon>Mucorineae</taxon>
        <taxon>Mucoraceae</taxon>
        <taxon>Parasitella</taxon>
    </lineage>
</organism>
<accession>A0A0B7NNZ2</accession>
<evidence type="ECO:0000256" key="1">
    <source>
        <dbReference type="PROSITE-ProRule" id="PRU00108"/>
    </source>
</evidence>
<reference evidence="5 6" key="1">
    <citation type="submission" date="2014-09" db="EMBL/GenBank/DDBJ databases">
        <authorList>
            <person name="Ellenberger Sabrina"/>
        </authorList>
    </citation>
    <scope>NUCLEOTIDE SEQUENCE [LARGE SCALE GENOMIC DNA]</scope>
    <source>
        <strain evidence="5 6">CBS 412.66</strain>
    </source>
</reference>
<keyword evidence="1 2" id="KW-0371">Homeobox</keyword>
<dbReference type="Proteomes" id="UP000054107">
    <property type="component" value="Unassembled WGS sequence"/>
</dbReference>
<dbReference type="AlphaFoldDB" id="A0A0B7NNZ2"/>
<feature type="DNA-binding region" description="Homeobox" evidence="1">
    <location>
        <begin position="588"/>
        <end position="651"/>
    </location>
</feature>
<evidence type="ECO:0000256" key="2">
    <source>
        <dbReference type="RuleBase" id="RU000682"/>
    </source>
</evidence>
<feature type="compositionally biased region" description="Acidic residues" evidence="3">
    <location>
        <begin position="500"/>
        <end position="509"/>
    </location>
</feature>
<feature type="domain" description="Homeobox" evidence="4">
    <location>
        <begin position="586"/>
        <end position="650"/>
    </location>
</feature>
<dbReference type="SMART" id="SM00389">
    <property type="entry name" value="HOX"/>
    <property type="match status" value="1"/>
</dbReference>
<dbReference type="OrthoDB" id="2389483at2759"/>
<feature type="region of interest" description="Disordered" evidence="3">
    <location>
        <begin position="485"/>
        <end position="593"/>
    </location>
</feature>
<dbReference type="Gene3D" id="1.10.10.60">
    <property type="entry name" value="Homeodomain-like"/>
    <property type="match status" value="1"/>
</dbReference>
<evidence type="ECO:0000313" key="5">
    <source>
        <dbReference type="EMBL" id="CEP19117.1"/>
    </source>
</evidence>
<dbReference type="InterPro" id="IPR001969">
    <property type="entry name" value="Aspartic_peptidase_AS"/>
</dbReference>
<protein>
    <recommendedName>
        <fullName evidence="4">Homeobox domain-containing protein</fullName>
    </recommendedName>
</protein>
<keyword evidence="1 2" id="KW-0539">Nucleus</keyword>
<name>A0A0B7NNZ2_9FUNG</name>
<gene>
    <name evidence="5" type="primary">PARPA_13429.1 scaffold 46804</name>
</gene>
<feature type="compositionally biased region" description="Acidic residues" evidence="3">
    <location>
        <begin position="524"/>
        <end position="540"/>
    </location>
</feature>
<dbReference type="PROSITE" id="PS50071">
    <property type="entry name" value="HOMEOBOX_2"/>
    <property type="match status" value="1"/>
</dbReference>
<dbReference type="GO" id="GO:0003677">
    <property type="term" value="F:DNA binding"/>
    <property type="evidence" value="ECO:0007669"/>
    <property type="project" value="UniProtKB-UniRule"/>
</dbReference>
<dbReference type="InterPro" id="IPR009057">
    <property type="entry name" value="Homeodomain-like_sf"/>
</dbReference>
<feature type="compositionally biased region" description="Basic residues" evidence="3">
    <location>
        <begin position="562"/>
        <end position="571"/>
    </location>
</feature>
<dbReference type="GO" id="GO:0004190">
    <property type="term" value="F:aspartic-type endopeptidase activity"/>
    <property type="evidence" value="ECO:0007669"/>
    <property type="project" value="InterPro"/>
</dbReference>
<dbReference type="GO" id="GO:0006508">
    <property type="term" value="P:proteolysis"/>
    <property type="evidence" value="ECO:0007669"/>
    <property type="project" value="InterPro"/>
</dbReference>
<comment type="subcellular location">
    <subcellularLocation>
        <location evidence="1 2">Nucleus</location>
    </subcellularLocation>
</comment>
<dbReference type="STRING" id="35722.A0A0B7NNZ2"/>
<keyword evidence="6" id="KW-1185">Reference proteome</keyword>
<dbReference type="EMBL" id="LN734002">
    <property type="protein sequence ID" value="CEP19117.1"/>
    <property type="molecule type" value="Genomic_DNA"/>
</dbReference>
<dbReference type="Pfam" id="PF00046">
    <property type="entry name" value="Homeodomain"/>
    <property type="match status" value="1"/>
</dbReference>
<evidence type="ECO:0000256" key="3">
    <source>
        <dbReference type="SAM" id="MobiDB-lite"/>
    </source>
</evidence>
<proteinExistence type="predicted"/>
<dbReference type="InterPro" id="IPR001356">
    <property type="entry name" value="HD"/>
</dbReference>
<dbReference type="PROSITE" id="PS00141">
    <property type="entry name" value="ASP_PROTEASE"/>
    <property type="match status" value="1"/>
</dbReference>
<keyword evidence="1 2" id="KW-0238">DNA-binding</keyword>
<evidence type="ECO:0000313" key="6">
    <source>
        <dbReference type="Proteomes" id="UP000054107"/>
    </source>
</evidence>
<dbReference type="GO" id="GO:0005634">
    <property type="term" value="C:nucleus"/>
    <property type="evidence" value="ECO:0007669"/>
    <property type="project" value="UniProtKB-SubCell"/>
</dbReference>
<dbReference type="SUPFAM" id="SSF46689">
    <property type="entry name" value="Homeodomain-like"/>
    <property type="match status" value="1"/>
</dbReference>